<name>A0ABW0U8S1_9BACI</name>
<gene>
    <name evidence="2" type="ORF">ACFPTR_11730</name>
</gene>
<dbReference type="RefSeq" id="WP_270897246.1">
    <property type="nucleotide sequence ID" value="NZ_JBHSPF010000059.1"/>
</dbReference>
<keyword evidence="1" id="KW-1133">Transmembrane helix</keyword>
<organism evidence="2 3">
    <name type="scientific">Aliibacillus thermotolerans</name>
    <dbReference type="NCBI Taxonomy" id="1834418"/>
    <lineage>
        <taxon>Bacteria</taxon>
        <taxon>Bacillati</taxon>
        <taxon>Bacillota</taxon>
        <taxon>Bacilli</taxon>
        <taxon>Bacillales</taxon>
        <taxon>Bacillaceae</taxon>
        <taxon>Aliibacillus</taxon>
    </lineage>
</organism>
<proteinExistence type="predicted"/>
<keyword evidence="3" id="KW-1185">Reference proteome</keyword>
<evidence type="ECO:0000313" key="2">
    <source>
        <dbReference type="EMBL" id="MFC5629523.1"/>
    </source>
</evidence>
<accession>A0ABW0U8S1</accession>
<evidence type="ECO:0000313" key="3">
    <source>
        <dbReference type="Proteomes" id="UP001596143"/>
    </source>
</evidence>
<keyword evidence="1" id="KW-0812">Transmembrane</keyword>
<dbReference type="Proteomes" id="UP001596143">
    <property type="component" value="Unassembled WGS sequence"/>
</dbReference>
<protein>
    <submittedName>
        <fullName evidence="2">Sigma-w pathway protein ysdB</fullName>
    </submittedName>
</protein>
<sequence>MALLLRVLIFVALIILIYTIVKYILNPKRKLELAHEKKQFYFFDDPKDVRKNFFITYKGVMFEGEKFLGTTDQAFDVVSVSIWVKQKDKLKGLHIKDFIFLEKEIHQHYPEATIEWKPPIKEFIDERKAEATEHER</sequence>
<keyword evidence="1" id="KW-0472">Membrane</keyword>
<evidence type="ECO:0000256" key="1">
    <source>
        <dbReference type="SAM" id="Phobius"/>
    </source>
</evidence>
<dbReference type="EMBL" id="JBHSPF010000059">
    <property type="protein sequence ID" value="MFC5629523.1"/>
    <property type="molecule type" value="Genomic_DNA"/>
</dbReference>
<comment type="caution">
    <text evidence="2">The sequence shown here is derived from an EMBL/GenBank/DDBJ whole genome shotgun (WGS) entry which is preliminary data.</text>
</comment>
<feature type="transmembrane region" description="Helical" evidence="1">
    <location>
        <begin position="6"/>
        <end position="25"/>
    </location>
</feature>
<reference evidence="3" key="1">
    <citation type="journal article" date="2019" name="Int. J. Syst. Evol. Microbiol.">
        <title>The Global Catalogue of Microorganisms (GCM) 10K type strain sequencing project: providing services to taxonomists for standard genome sequencing and annotation.</title>
        <authorList>
            <consortium name="The Broad Institute Genomics Platform"/>
            <consortium name="The Broad Institute Genome Sequencing Center for Infectious Disease"/>
            <person name="Wu L."/>
            <person name="Ma J."/>
        </authorList>
    </citation>
    <scope>NUCLEOTIDE SEQUENCE [LARGE SCALE GENOMIC DNA]</scope>
    <source>
        <strain evidence="3">CGMCC 1.15790</strain>
    </source>
</reference>